<dbReference type="Proteomes" id="UP001168146">
    <property type="component" value="Unassembled WGS sequence"/>
</dbReference>
<feature type="region of interest" description="Disordered" evidence="1">
    <location>
        <begin position="141"/>
        <end position="166"/>
    </location>
</feature>
<dbReference type="AlphaFoldDB" id="A0AAN6JED7"/>
<name>A0AAN6JED7_9PEZI</name>
<feature type="compositionally biased region" description="Basic and acidic residues" evidence="1">
    <location>
        <begin position="157"/>
        <end position="166"/>
    </location>
</feature>
<evidence type="ECO:0000256" key="1">
    <source>
        <dbReference type="SAM" id="MobiDB-lite"/>
    </source>
</evidence>
<accession>A0AAN6JED7</accession>
<dbReference type="EMBL" id="JASUXU010000003">
    <property type="protein sequence ID" value="KAK0327088.1"/>
    <property type="molecule type" value="Genomic_DNA"/>
</dbReference>
<feature type="region of interest" description="Disordered" evidence="1">
    <location>
        <begin position="1"/>
        <end position="34"/>
    </location>
</feature>
<reference evidence="2" key="1">
    <citation type="submission" date="2021-12" db="EMBL/GenBank/DDBJ databases">
        <title>Black yeast isolated from Biological Soil Crust.</title>
        <authorList>
            <person name="Kurbessoian T."/>
        </authorList>
    </citation>
    <scope>NUCLEOTIDE SEQUENCE</scope>
    <source>
        <strain evidence="2">CCFEE 5208</strain>
    </source>
</reference>
<protein>
    <submittedName>
        <fullName evidence="2">Uncharacterized protein</fullName>
    </submittedName>
</protein>
<comment type="caution">
    <text evidence="2">The sequence shown here is derived from an EMBL/GenBank/DDBJ whole genome shotgun (WGS) entry which is preliminary data.</text>
</comment>
<sequence length="166" mass="18439">MGNSQSLSWKVDSILPENRGQSSWGFEKDKPFSDDKDREQFVHAVVAVITNNGKISLQNYKFRLLFSRRDNDRLVARIVAELDGVIRAKVEPEEDGNDQAEAFDALRKHVETKLEKILRDVPSDGTHAEVVAGPSRMSAIGGGRAIAPSEAPPAYEGDVKRKPLLR</sequence>
<evidence type="ECO:0000313" key="2">
    <source>
        <dbReference type="EMBL" id="KAK0327088.1"/>
    </source>
</evidence>
<organism evidence="2 3">
    <name type="scientific">Friedmanniomyces endolithicus</name>
    <dbReference type="NCBI Taxonomy" id="329885"/>
    <lineage>
        <taxon>Eukaryota</taxon>
        <taxon>Fungi</taxon>
        <taxon>Dikarya</taxon>
        <taxon>Ascomycota</taxon>
        <taxon>Pezizomycotina</taxon>
        <taxon>Dothideomycetes</taxon>
        <taxon>Dothideomycetidae</taxon>
        <taxon>Mycosphaerellales</taxon>
        <taxon>Teratosphaeriaceae</taxon>
        <taxon>Friedmanniomyces</taxon>
    </lineage>
</organism>
<evidence type="ECO:0000313" key="3">
    <source>
        <dbReference type="Proteomes" id="UP001168146"/>
    </source>
</evidence>
<gene>
    <name evidence="2" type="ORF">LTR82_001850</name>
</gene>
<proteinExistence type="predicted"/>